<gene>
    <name evidence="1" type="ORF">FHS44_000889</name>
</gene>
<dbReference type="Gene3D" id="3.40.50.450">
    <property type="match status" value="1"/>
</dbReference>
<dbReference type="PANTHER" id="PTHR38440">
    <property type="entry name" value="UPF0398 PROTEIN YPSA"/>
    <property type="match status" value="1"/>
</dbReference>
<evidence type="ECO:0000313" key="2">
    <source>
        <dbReference type="Proteomes" id="UP000552644"/>
    </source>
</evidence>
<proteinExistence type="predicted"/>
<dbReference type="PANTHER" id="PTHR38440:SF1">
    <property type="entry name" value="UPF0398 PROTEIN SPR0331"/>
    <property type="match status" value="1"/>
</dbReference>
<sequence>MTRIGVTGHMDLTEQTAELVTRALQERLGQVGGELVGVSCLARGADSLFADAVLRAGGALEVVLPSRDYRRAKVKADHAEQFDRLLDAASRVRVMDFEHASGEAYVAANETVLGSVHELVAVWDGVLPAKEGGTADVVTQARQRGLPVHIIWPQGATRG</sequence>
<dbReference type="AlphaFoldDB" id="A0A7W7QHR0"/>
<evidence type="ECO:0000313" key="1">
    <source>
        <dbReference type="EMBL" id="MBB4913817.1"/>
    </source>
</evidence>
<comment type="caution">
    <text evidence="1">The sequence shown here is derived from an EMBL/GenBank/DDBJ whole genome shotgun (WGS) entry which is preliminary data.</text>
</comment>
<dbReference type="RefSeq" id="WP_184712546.1">
    <property type="nucleotide sequence ID" value="NZ_JACHJP010000001.1"/>
</dbReference>
<accession>A0A7W7QHR0</accession>
<dbReference type="EMBL" id="JACHJP010000001">
    <property type="protein sequence ID" value="MBB4913817.1"/>
    <property type="molecule type" value="Genomic_DNA"/>
</dbReference>
<dbReference type="Proteomes" id="UP000552644">
    <property type="component" value="Unassembled WGS sequence"/>
</dbReference>
<organism evidence="1 2">
    <name type="scientific">Streptosporangium saharense</name>
    <dbReference type="NCBI Taxonomy" id="1706840"/>
    <lineage>
        <taxon>Bacteria</taxon>
        <taxon>Bacillati</taxon>
        <taxon>Actinomycetota</taxon>
        <taxon>Actinomycetes</taxon>
        <taxon>Streptosporangiales</taxon>
        <taxon>Streptosporangiaceae</taxon>
        <taxon>Streptosporangium</taxon>
    </lineage>
</organism>
<dbReference type="InterPro" id="IPR010697">
    <property type="entry name" value="YspA"/>
</dbReference>
<name>A0A7W7QHR0_9ACTN</name>
<dbReference type="SUPFAM" id="SSF102405">
    <property type="entry name" value="MCP/YpsA-like"/>
    <property type="match status" value="1"/>
</dbReference>
<reference evidence="1 2" key="1">
    <citation type="submission" date="2020-08" db="EMBL/GenBank/DDBJ databases">
        <title>Genomic Encyclopedia of Type Strains, Phase III (KMG-III): the genomes of soil and plant-associated and newly described type strains.</title>
        <authorList>
            <person name="Whitman W."/>
        </authorList>
    </citation>
    <scope>NUCLEOTIDE SEQUENCE [LARGE SCALE GENOMIC DNA]</scope>
    <source>
        <strain evidence="1 2">CECT 8840</strain>
    </source>
</reference>
<keyword evidence="2" id="KW-1185">Reference proteome</keyword>
<evidence type="ECO:0008006" key="3">
    <source>
        <dbReference type="Google" id="ProtNLM"/>
    </source>
</evidence>
<protein>
    <recommendedName>
        <fullName evidence="3">DUF1273 domain-containing protein</fullName>
    </recommendedName>
</protein>